<name>A0ABP9E6C0_9PSEU</name>
<evidence type="ECO:0000256" key="1">
    <source>
        <dbReference type="ARBA" id="ARBA00022801"/>
    </source>
</evidence>
<comment type="caution">
    <text evidence="6">The sequence shown here is derived from an EMBL/GenBank/DDBJ whole genome shotgun (WGS) entry which is preliminary data.</text>
</comment>
<feature type="active site" description="Proton donor" evidence="3">
    <location>
        <position position="157"/>
    </location>
</feature>
<evidence type="ECO:0000313" key="6">
    <source>
        <dbReference type="EMBL" id="GAA4864402.1"/>
    </source>
</evidence>
<dbReference type="Pfam" id="PF02156">
    <property type="entry name" value="Glyco_hydro_26"/>
    <property type="match status" value="1"/>
</dbReference>
<feature type="signal peptide" evidence="4">
    <location>
        <begin position="1"/>
        <end position="25"/>
    </location>
</feature>
<evidence type="ECO:0000313" key="7">
    <source>
        <dbReference type="Proteomes" id="UP001500457"/>
    </source>
</evidence>
<feature type="chain" id="PRO_5045554809" evidence="4">
    <location>
        <begin position="26"/>
        <end position="319"/>
    </location>
</feature>
<evidence type="ECO:0000256" key="3">
    <source>
        <dbReference type="PROSITE-ProRule" id="PRU01100"/>
    </source>
</evidence>
<dbReference type="SUPFAM" id="SSF51445">
    <property type="entry name" value="(Trans)glycosidases"/>
    <property type="match status" value="1"/>
</dbReference>
<feature type="active site" description="Nucleophile" evidence="3">
    <location>
        <position position="262"/>
    </location>
</feature>
<dbReference type="Proteomes" id="UP001500457">
    <property type="component" value="Unassembled WGS sequence"/>
</dbReference>
<dbReference type="EMBL" id="BAABHQ010000002">
    <property type="protein sequence ID" value="GAA4864402.1"/>
    <property type="molecule type" value="Genomic_DNA"/>
</dbReference>
<keyword evidence="4" id="KW-0732">Signal</keyword>
<dbReference type="Gene3D" id="3.20.20.80">
    <property type="entry name" value="Glycosidases"/>
    <property type="match status" value="1"/>
</dbReference>
<proteinExistence type="inferred from homology"/>
<dbReference type="GO" id="GO:0016787">
    <property type="term" value="F:hydrolase activity"/>
    <property type="evidence" value="ECO:0007669"/>
    <property type="project" value="UniProtKB-KW"/>
</dbReference>
<dbReference type="PROSITE" id="PS51764">
    <property type="entry name" value="GH26"/>
    <property type="match status" value="1"/>
</dbReference>
<dbReference type="InterPro" id="IPR017853">
    <property type="entry name" value="GH"/>
</dbReference>
<dbReference type="InterPro" id="IPR022790">
    <property type="entry name" value="GH26_dom"/>
</dbReference>
<evidence type="ECO:0000256" key="4">
    <source>
        <dbReference type="SAM" id="SignalP"/>
    </source>
</evidence>
<gene>
    <name evidence="6" type="ORF">GCM10023203_10350</name>
</gene>
<sequence>MPRLQFAFIAAMVIMVILSTGCAYADPGAEARVPFGAFLGSDAEGVEAFDGYDRWLGEDAEQPTVGHTYLPGHQWSDIEDPELYVGPWATWARQEASRQLVVNVPLLVPNEPPLEAGEVEDLLERGVQGEFDQSFTRLGERLVDLGAERAILVLGWEMNGSTYTHRCSPEPEAWKKYWRSVVAALRSVPGQEFRFDYTASRGTDSISWTRCYPGDDVVDIIGMDSYDQEPGSSFTDYRDQPDGLADHAAFARERGKPVSFPEWGLSEEHGDRPEFVRAMLEWMEDQPTVYQTITDYCPHGVYQCDAHPDSAATYLEHYR</sequence>
<reference evidence="7" key="1">
    <citation type="journal article" date="2019" name="Int. J. Syst. Evol. Microbiol.">
        <title>The Global Catalogue of Microorganisms (GCM) 10K type strain sequencing project: providing services to taxonomists for standard genome sequencing and annotation.</title>
        <authorList>
            <consortium name="The Broad Institute Genomics Platform"/>
            <consortium name="The Broad Institute Genome Sequencing Center for Infectious Disease"/>
            <person name="Wu L."/>
            <person name="Ma J."/>
        </authorList>
    </citation>
    <scope>NUCLEOTIDE SEQUENCE [LARGE SCALE GENOMIC DNA]</scope>
    <source>
        <strain evidence="7">JCM 17983</strain>
    </source>
</reference>
<comment type="similarity">
    <text evidence="3">Belongs to the glycosyl hydrolase 26 family.</text>
</comment>
<protein>
    <submittedName>
        <fullName evidence="6">Glycosyl hydrolase</fullName>
    </submittedName>
</protein>
<evidence type="ECO:0000256" key="2">
    <source>
        <dbReference type="ARBA" id="ARBA00023295"/>
    </source>
</evidence>
<accession>A0ABP9E6C0</accession>
<evidence type="ECO:0000259" key="5">
    <source>
        <dbReference type="PROSITE" id="PS51764"/>
    </source>
</evidence>
<keyword evidence="2 3" id="KW-0326">Glycosidase</keyword>
<feature type="domain" description="GH26" evidence="5">
    <location>
        <begin position="9"/>
        <end position="319"/>
    </location>
</feature>
<keyword evidence="1 3" id="KW-0378">Hydrolase</keyword>
<organism evidence="6 7">
    <name type="scientific">Actinomycetospora straminea</name>
    <dbReference type="NCBI Taxonomy" id="663607"/>
    <lineage>
        <taxon>Bacteria</taxon>
        <taxon>Bacillati</taxon>
        <taxon>Actinomycetota</taxon>
        <taxon>Actinomycetes</taxon>
        <taxon>Pseudonocardiales</taxon>
        <taxon>Pseudonocardiaceae</taxon>
        <taxon>Actinomycetospora</taxon>
    </lineage>
</organism>
<dbReference type="PROSITE" id="PS51257">
    <property type="entry name" value="PROKAR_LIPOPROTEIN"/>
    <property type="match status" value="1"/>
</dbReference>
<dbReference type="RefSeq" id="WP_274229652.1">
    <property type="nucleotide sequence ID" value="NZ_BAABHQ010000002.1"/>
</dbReference>
<keyword evidence="7" id="KW-1185">Reference proteome</keyword>